<name>A0AAW2Z5L5_9EUKA</name>
<dbReference type="PROSITE" id="PS50172">
    <property type="entry name" value="BRCT"/>
    <property type="match status" value="1"/>
</dbReference>
<evidence type="ECO:0000313" key="4">
    <source>
        <dbReference type="Proteomes" id="UP001431209"/>
    </source>
</evidence>
<dbReference type="SMART" id="SM00292">
    <property type="entry name" value="BRCT"/>
    <property type="match status" value="1"/>
</dbReference>
<organism evidence="3 4">
    <name type="scientific">Acrasis kona</name>
    <dbReference type="NCBI Taxonomy" id="1008807"/>
    <lineage>
        <taxon>Eukaryota</taxon>
        <taxon>Discoba</taxon>
        <taxon>Heterolobosea</taxon>
        <taxon>Tetramitia</taxon>
        <taxon>Eutetramitia</taxon>
        <taxon>Acrasidae</taxon>
        <taxon>Acrasis</taxon>
    </lineage>
</organism>
<dbReference type="InterPro" id="IPR001357">
    <property type="entry name" value="BRCT_dom"/>
</dbReference>
<dbReference type="EMBL" id="JAOPGA020001102">
    <property type="protein sequence ID" value="KAL0485096.1"/>
    <property type="molecule type" value="Genomic_DNA"/>
</dbReference>
<feature type="coiled-coil region" evidence="1">
    <location>
        <begin position="126"/>
        <end position="188"/>
    </location>
</feature>
<comment type="caution">
    <text evidence="3">The sequence shown here is derived from an EMBL/GenBank/DDBJ whole genome shotgun (WGS) entry which is preliminary data.</text>
</comment>
<dbReference type="AlphaFoldDB" id="A0AAW2Z5L5"/>
<evidence type="ECO:0000259" key="2">
    <source>
        <dbReference type="PROSITE" id="PS50172"/>
    </source>
</evidence>
<evidence type="ECO:0000313" key="3">
    <source>
        <dbReference type="EMBL" id="KAL0485096.1"/>
    </source>
</evidence>
<reference evidence="3 4" key="1">
    <citation type="submission" date="2024-03" db="EMBL/GenBank/DDBJ databases">
        <title>The Acrasis kona genome and developmental transcriptomes reveal deep origins of eukaryotic multicellular pathways.</title>
        <authorList>
            <person name="Sheikh S."/>
            <person name="Fu C.-J."/>
            <person name="Brown M.W."/>
            <person name="Baldauf S.L."/>
        </authorList>
    </citation>
    <scope>NUCLEOTIDE SEQUENCE [LARGE SCALE GENOMIC DNA]</scope>
    <source>
        <strain evidence="3 4">ATCC MYA-3509</strain>
    </source>
</reference>
<feature type="domain" description="BRCT" evidence="2">
    <location>
        <begin position="3"/>
        <end position="89"/>
    </location>
</feature>
<accession>A0AAW2Z5L5</accession>
<dbReference type="Gene3D" id="3.40.50.10190">
    <property type="entry name" value="BRCT domain"/>
    <property type="match status" value="1"/>
</dbReference>
<gene>
    <name evidence="3" type="ORF">AKO1_011812</name>
</gene>
<keyword evidence="1" id="KW-0175">Coiled coil</keyword>
<evidence type="ECO:0000256" key="1">
    <source>
        <dbReference type="SAM" id="Coils"/>
    </source>
</evidence>
<protein>
    <recommendedName>
        <fullName evidence="2">BRCT domain-containing protein</fullName>
    </recommendedName>
</protein>
<sequence length="255" mass="28969">MVPTSAIFLRKSFFFLGNFKQYNNGLDKKDLEKCVTNNGGSICLSIHSVTGKNSFLVVAADPNVSHEYINIAKKNKANIVPVTFITKSLDLLHINRGSDINELRSIVDDKIKQESCQDFTEMFTTNVSASERVKELEHELQECMKRTEDAELTATRTNTLLENSESERSKLEQLVLQLQNQIKECNEREMVLSANIQAIQVEKEKIVEECNERDRLTKIAIARACKCHEIASVKDELEGIDAQMSRVLNLAKKFR</sequence>
<proteinExistence type="predicted"/>
<dbReference type="InterPro" id="IPR036420">
    <property type="entry name" value="BRCT_dom_sf"/>
</dbReference>
<dbReference type="Proteomes" id="UP001431209">
    <property type="component" value="Unassembled WGS sequence"/>
</dbReference>
<keyword evidence="4" id="KW-1185">Reference proteome</keyword>